<evidence type="ECO:0000256" key="1">
    <source>
        <dbReference type="SAM" id="MobiDB-lite"/>
    </source>
</evidence>
<dbReference type="AlphaFoldDB" id="A0A0M3KF15"/>
<protein>
    <submittedName>
        <fullName evidence="4">Shugoshin_C domain-containing protein</fullName>
    </submittedName>
</protein>
<dbReference type="EMBL" id="UYRR01036371">
    <property type="protein sequence ID" value="VDK66863.1"/>
    <property type="molecule type" value="Genomic_DNA"/>
</dbReference>
<dbReference type="Proteomes" id="UP000267096">
    <property type="component" value="Unassembled WGS sequence"/>
</dbReference>
<reference evidence="2 3" key="2">
    <citation type="submission" date="2018-11" db="EMBL/GenBank/DDBJ databases">
        <authorList>
            <consortium name="Pathogen Informatics"/>
        </authorList>
    </citation>
    <scope>NUCLEOTIDE SEQUENCE [LARGE SCALE GENOMIC DNA]</scope>
</reference>
<reference evidence="4" key="1">
    <citation type="submission" date="2017-02" db="UniProtKB">
        <authorList>
            <consortium name="WormBaseParasite"/>
        </authorList>
    </citation>
    <scope>IDENTIFICATION</scope>
</reference>
<evidence type="ECO:0000313" key="3">
    <source>
        <dbReference type="Proteomes" id="UP000267096"/>
    </source>
</evidence>
<feature type="compositionally biased region" description="Basic residues" evidence="1">
    <location>
        <begin position="106"/>
        <end position="116"/>
    </location>
</feature>
<organism evidence="4">
    <name type="scientific">Anisakis simplex</name>
    <name type="common">Herring worm</name>
    <dbReference type="NCBI Taxonomy" id="6269"/>
    <lineage>
        <taxon>Eukaryota</taxon>
        <taxon>Metazoa</taxon>
        <taxon>Ecdysozoa</taxon>
        <taxon>Nematoda</taxon>
        <taxon>Chromadorea</taxon>
        <taxon>Rhabditida</taxon>
        <taxon>Spirurina</taxon>
        <taxon>Ascaridomorpha</taxon>
        <taxon>Ascaridoidea</taxon>
        <taxon>Anisakidae</taxon>
        <taxon>Anisakis</taxon>
        <taxon>Anisakis simplex complex</taxon>
    </lineage>
</organism>
<sequence>MTLDDDDQQIASPRKQRKTSSQLHQQKPRASCDAQTPSASHSNTASGKRCASREPANTVSQSLPHESLPDEITTVRQRNPPVLNSTKEEDTVFEVGRNSVDEGKVRARHTNRKLSAARKEQSNAPNGMINGDLKRGEASKPTKLQPLKVDQIKV</sequence>
<accession>A0A0M3KF15</accession>
<feature type="compositionally biased region" description="Polar residues" evidence="1">
    <location>
        <begin position="55"/>
        <end position="64"/>
    </location>
</feature>
<evidence type="ECO:0000313" key="2">
    <source>
        <dbReference type="EMBL" id="VDK66863.1"/>
    </source>
</evidence>
<feature type="compositionally biased region" description="Polar residues" evidence="1">
    <location>
        <begin position="74"/>
        <end position="85"/>
    </location>
</feature>
<feature type="region of interest" description="Disordered" evidence="1">
    <location>
        <begin position="1"/>
        <end position="154"/>
    </location>
</feature>
<dbReference type="WBParaSite" id="ASIM_0001957401-mRNA-1">
    <property type="protein sequence ID" value="ASIM_0001957401-mRNA-1"/>
    <property type="gene ID" value="ASIM_0001957401"/>
</dbReference>
<keyword evidence="3" id="KW-1185">Reference proteome</keyword>
<feature type="compositionally biased region" description="Polar residues" evidence="1">
    <location>
        <begin position="33"/>
        <end position="46"/>
    </location>
</feature>
<gene>
    <name evidence="2" type="ORF">ASIM_LOCUS18963</name>
</gene>
<evidence type="ECO:0000313" key="4">
    <source>
        <dbReference type="WBParaSite" id="ASIM_0001957401-mRNA-1"/>
    </source>
</evidence>
<name>A0A0M3KF15_ANISI</name>
<proteinExistence type="predicted"/>